<evidence type="ECO:0000256" key="2">
    <source>
        <dbReference type="ARBA" id="ARBA00004275"/>
    </source>
</evidence>
<comment type="pathway">
    <text evidence="3">Purine metabolism; urate degradation; (S)-allantoin from urate: step 1/3.</text>
</comment>
<keyword evidence="13" id="KW-1185">Reference proteome</keyword>
<dbReference type="UniPathway" id="UPA00394">
    <property type="reaction ID" value="UER00650"/>
</dbReference>
<dbReference type="PANTHER" id="PTHR42874:SF1">
    <property type="entry name" value="URICASE"/>
    <property type="match status" value="1"/>
</dbReference>
<feature type="non-terminal residue" evidence="12">
    <location>
        <position position="1"/>
    </location>
</feature>
<comment type="subcellular location">
    <subcellularLocation>
        <location evidence="2">Peroxisome</location>
    </subcellularLocation>
</comment>
<keyword evidence="9" id="KW-0576">Peroxisome</keyword>
<dbReference type="PANTHER" id="PTHR42874">
    <property type="entry name" value="URICASE"/>
    <property type="match status" value="1"/>
</dbReference>
<keyword evidence="7" id="KW-0659">Purine metabolism</keyword>
<evidence type="ECO:0000256" key="4">
    <source>
        <dbReference type="ARBA" id="ARBA00009760"/>
    </source>
</evidence>
<reference evidence="12" key="1">
    <citation type="submission" date="2021-06" db="EMBL/GenBank/DDBJ databases">
        <authorList>
            <person name="Hodson N. C."/>
            <person name="Mongue J. A."/>
            <person name="Jaron S. K."/>
        </authorList>
    </citation>
    <scope>NUCLEOTIDE SEQUENCE</scope>
</reference>
<comment type="similarity">
    <text evidence="4">Belongs to the uricase family.</text>
</comment>
<evidence type="ECO:0000256" key="5">
    <source>
        <dbReference type="ARBA" id="ARBA00012598"/>
    </source>
</evidence>
<accession>A0A8J2JGZ3</accession>
<evidence type="ECO:0000256" key="11">
    <source>
        <dbReference type="ARBA" id="ARBA00048818"/>
    </source>
</evidence>
<protein>
    <recommendedName>
        <fullName evidence="6">Uricase</fullName>
        <ecNumber evidence="5">1.7.3.3</ecNumber>
    </recommendedName>
    <alternativeName>
        <fullName evidence="10">Urate oxidase</fullName>
    </alternativeName>
</protein>
<evidence type="ECO:0000256" key="8">
    <source>
        <dbReference type="ARBA" id="ARBA00023002"/>
    </source>
</evidence>
<dbReference type="GO" id="GO:0019628">
    <property type="term" value="P:urate catabolic process"/>
    <property type="evidence" value="ECO:0007669"/>
    <property type="project" value="UniProtKB-UniPathway"/>
</dbReference>
<evidence type="ECO:0000256" key="7">
    <source>
        <dbReference type="ARBA" id="ARBA00022631"/>
    </source>
</evidence>
<comment type="caution">
    <text evidence="12">The sequence shown here is derived from an EMBL/GenBank/DDBJ whole genome shotgun (WGS) entry which is preliminary data.</text>
</comment>
<evidence type="ECO:0000256" key="10">
    <source>
        <dbReference type="ARBA" id="ARBA00031317"/>
    </source>
</evidence>
<proteinExistence type="inferred from homology"/>
<evidence type="ECO:0000256" key="6">
    <source>
        <dbReference type="ARBA" id="ARBA00017098"/>
    </source>
</evidence>
<dbReference type="GO" id="GO:0006145">
    <property type="term" value="P:purine nucleobase catabolic process"/>
    <property type="evidence" value="ECO:0007669"/>
    <property type="project" value="TreeGrafter"/>
</dbReference>
<sequence length="88" mass="10208">EQQELENSEFAFVDSGYGKNFIKLLHIRREGNVHYIKEFEVNTKLELNTKKDYLFGDNNDIVATDSQKNTVYILAKQHGVKSPEEFAL</sequence>
<gene>
    <name evidence="12" type="ORF">AFUS01_LOCUS7978</name>
</gene>
<organism evidence="12 13">
    <name type="scientific">Allacma fusca</name>
    <dbReference type="NCBI Taxonomy" id="39272"/>
    <lineage>
        <taxon>Eukaryota</taxon>
        <taxon>Metazoa</taxon>
        <taxon>Ecdysozoa</taxon>
        <taxon>Arthropoda</taxon>
        <taxon>Hexapoda</taxon>
        <taxon>Collembola</taxon>
        <taxon>Symphypleona</taxon>
        <taxon>Sminthuridae</taxon>
        <taxon>Allacma</taxon>
    </lineage>
</organism>
<keyword evidence="8" id="KW-0560">Oxidoreductase</keyword>
<dbReference type="EMBL" id="CAJVCH010054681">
    <property type="protein sequence ID" value="CAG7718597.1"/>
    <property type="molecule type" value="Genomic_DNA"/>
</dbReference>
<dbReference type="Proteomes" id="UP000708208">
    <property type="component" value="Unassembled WGS sequence"/>
</dbReference>
<comment type="catalytic activity">
    <reaction evidence="11">
        <text>urate + O2 + H2O = 5-hydroxyisourate + H2O2</text>
        <dbReference type="Rhea" id="RHEA:21368"/>
        <dbReference type="ChEBI" id="CHEBI:15377"/>
        <dbReference type="ChEBI" id="CHEBI:15379"/>
        <dbReference type="ChEBI" id="CHEBI:16240"/>
        <dbReference type="ChEBI" id="CHEBI:17775"/>
        <dbReference type="ChEBI" id="CHEBI:18072"/>
        <dbReference type="EC" id="1.7.3.3"/>
    </reaction>
</comment>
<dbReference type="OrthoDB" id="9992118at2759"/>
<evidence type="ECO:0000313" key="12">
    <source>
        <dbReference type="EMBL" id="CAG7718597.1"/>
    </source>
</evidence>
<evidence type="ECO:0000256" key="1">
    <source>
        <dbReference type="ARBA" id="ARBA00003860"/>
    </source>
</evidence>
<comment type="function">
    <text evidence="1">Catalyzes the oxidation of uric acid to 5-hydroxyisourate, which is further processed to form (S)-allantoin.</text>
</comment>
<dbReference type="InterPro" id="IPR002042">
    <property type="entry name" value="Uricase"/>
</dbReference>
<dbReference type="Pfam" id="PF01014">
    <property type="entry name" value="Uricase"/>
    <property type="match status" value="1"/>
</dbReference>
<dbReference type="GO" id="GO:0005777">
    <property type="term" value="C:peroxisome"/>
    <property type="evidence" value="ECO:0007669"/>
    <property type="project" value="UniProtKB-SubCell"/>
</dbReference>
<dbReference type="AlphaFoldDB" id="A0A8J2JGZ3"/>
<dbReference type="GO" id="GO:0004846">
    <property type="term" value="F:urate oxidase activity"/>
    <property type="evidence" value="ECO:0007669"/>
    <property type="project" value="UniProtKB-EC"/>
</dbReference>
<dbReference type="EC" id="1.7.3.3" evidence="5"/>
<name>A0A8J2JGZ3_9HEXA</name>
<evidence type="ECO:0000313" key="13">
    <source>
        <dbReference type="Proteomes" id="UP000708208"/>
    </source>
</evidence>
<feature type="non-terminal residue" evidence="12">
    <location>
        <position position="88"/>
    </location>
</feature>
<evidence type="ECO:0000256" key="3">
    <source>
        <dbReference type="ARBA" id="ARBA00004831"/>
    </source>
</evidence>
<evidence type="ECO:0000256" key="9">
    <source>
        <dbReference type="ARBA" id="ARBA00023140"/>
    </source>
</evidence>